<dbReference type="GeneID" id="73045498"/>
<dbReference type="PANTHER" id="PTHR20275">
    <property type="entry name" value="NAD KINASE"/>
    <property type="match status" value="1"/>
</dbReference>
<feature type="compositionally biased region" description="Low complexity" evidence="1">
    <location>
        <begin position="80"/>
        <end position="102"/>
    </location>
</feature>
<gene>
    <name evidence="2" type="ORF">ACFO9K_04165</name>
</gene>
<dbReference type="EMBL" id="JBHSHT010000001">
    <property type="protein sequence ID" value="MFC4823451.1"/>
    <property type="molecule type" value="Genomic_DNA"/>
</dbReference>
<dbReference type="InterPro" id="IPR017437">
    <property type="entry name" value="ATP-NAD_kinase_PpnK-typ_C"/>
</dbReference>
<dbReference type="Proteomes" id="UP001595945">
    <property type="component" value="Unassembled WGS sequence"/>
</dbReference>
<dbReference type="GO" id="GO:0016301">
    <property type="term" value="F:kinase activity"/>
    <property type="evidence" value="ECO:0007669"/>
    <property type="project" value="UniProtKB-KW"/>
</dbReference>
<dbReference type="InterPro" id="IPR016064">
    <property type="entry name" value="NAD/diacylglycerol_kinase_sf"/>
</dbReference>
<proteinExistence type="predicted"/>
<dbReference type="Gene3D" id="2.60.200.30">
    <property type="entry name" value="Probable inorganic polyphosphate/atp-NAD kinase, domain 2"/>
    <property type="match status" value="1"/>
</dbReference>
<keyword evidence="2" id="KW-0418">Kinase</keyword>
<evidence type="ECO:0000313" key="2">
    <source>
        <dbReference type="EMBL" id="MFC4823451.1"/>
    </source>
</evidence>
<reference evidence="2 3" key="1">
    <citation type="journal article" date="2019" name="Int. J. Syst. Evol. Microbiol.">
        <title>The Global Catalogue of Microorganisms (GCM) 10K type strain sequencing project: providing services to taxonomists for standard genome sequencing and annotation.</title>
        <authorList>
            <consortium name="The Broad Institute Genomics Platform"/>
            <consortium name="The Broad Institute Genome Sequencing Center for Infectious Disease"/>
            <person name="Wu L."/>
            <person name="Ma J."/>
        </authorList>
    </citation>
    <scope>NUCLEOTIDE SEQUENCE [LARGE SCALE GENOMIC DNA]</scope>
    <source>
        <strain evidence="2 3">XZYJ18</strain>
    </source>
</reference>
<name>A0ABD5PY86_9EURY</name>
<organism evidence="2 3">
    <name type="scientific">Halorussus aquaticus</name>
    <dbReference type="NCBI Taxonomy" id="2953748"/>
    <lineage>
        <taxon>Archaea</taxon>
        <taxon>Methanobacteriati</taxon>
        <taxon>Methanobacteriota</taxon>
        <taxon>Stenosarchaea group</taxon>
        <taxon>Halobacteria</taxon>
        <taxon>Halobacteriales</taxon>
        <taxon>Haladaptataceae</taxon>
        <taxon>Halorussus</taxon>
    </lineage>
</organism>
<keyword evidence="3" id="KW-1185">Reference proteome</keyword>
<protein>
    <submittedName>
        <fullName evidence="2">ATP-NAD kinase</fullName>
    </submittedName>
</protein>
<keyword evidence="2" id="KW-0808">Transferase</keyword>
<evidence type="ECO:0000313" key="3">
    <source>
        <dbReference type="Proteomes" id="UP001595945"/>
    </source>
</evidence>
<evidence type="ECO:0000256" key="1">
    <source>
        <dbReference type="SAM" id="MobiDB-lite"/>
    </source>
</evidence>
<dbReference type="Pfam" id="PF20143">
    <property type="entry name" value="NAD_kinase_C"/>
    <property type="match status" value="1"/>
</dbReference>
<feature type="region of interest" description="Disordered" evidence="1">
    <location>
        <begin position="68"/>
        <end position="108"/>
    </location>
</feature>
<comment type="caution">
    <text evidence="2">The sequence shown here is derived from an EMBL/GenBank/DDBJ whole genome shotgun (WGS) entry which is preliminary data.</text>
</comment>
<dbReference type="PANTHER" id="PTHR20275:SF43">
    <property type="entry name" value="BIFUNCTIONAL NADP PHOSPHATASE_NAD KINASE"/>
    <property type="match status" value="1"/>
</dbReference>
<dbReference type="RefSeq" id="WP_254267076.1">
    <property type="nucleotide sequence ID" value="NZ_CP100400.1"/>
</dbReference>
<dbReference type="AlphaFoldDB" id="A0ABD5PY86"/>
<accession>A0ABD5PY86</accession>
<sequence>MTLGIVGESAVADWIRDAAETETDVAHASASAVVAADPESVVAVGESALLALGREGLDAPVLPVDAGPGYGGVSLDASESGPTGDDSDSTDTPTSTDDSTPTKAERERLSSALDALLAREFDTDSRTLLAVTVDGERVGPALADVMLITAEPARISEYAVRSRGERVARFRADGVVVSTPTGSLGYGRNAGGPLLEPGSGVVGVVPVAPFAVNVDHWVLSADRPVTLTVERDEGEVSLLLDDRTVRRVSPHTAVEVVEDGSLDVVRVTESRPFFER</sequence>
<dbReference type="SUPFAM" id="SSF111331">
    <property type="entry name" value="NAD kinase/diacylglycerol kinase-like"/>
    <property type="match status" value="1"/>
</dbReference>